<dbReference type="AlphaFoldDB" id="A0A1B8S8G5"/>
<dbReference type="CDD" id="cd05233">
    <property type="entry name" value="SDR_c"/>
    <property type="match status" value="1"/>
</dbReference>
<dbReference type="Proteomes" id="UP000092668">
    <property type="component" value="Unassembled WGS sequence"/>
</dbReference>
<proteinExistence type="predicted"/>
<protein>
    <recommendedName>
        <fullName evidence="3">Short-chain dehydrogenase</fullName>
    </recommendedName>
</protein>
<dbReference type="RefSeq" id="WP_065289979.1">
    <property type="nucleotide sequence ID" value="NZ_LFOE01000263.1"/>
</dbReference>
<dbReference type="InterPro" id="IPR002347">
    <property type="entry name" value="SDR_fam"/>
</dbReference>
<organism evidence="1 2">
    <name type="scientific">Mycolicibacter kumamotonensis</name>
    <dbReference type="NCBI Taxonomy" id="354243"/>
    <lineage>
        <taxon>Bacteria</taxon>
        <taxon>Bacillati</taxon>
        <taxon>Actinomycetota</taxon>
        <taxon>Actinomycetes</taxon>
        <taxon>Mycobacteriales</taxon>
        <taxon>Mycobacteriaceae</taxon>
        <taxon>Mycolicibacter</taxon>
    </lineage>
</organism>
<feature type="non-terminal residue" evidence="1">
    <location>
        <position position="1"/>
    </location>
</feature>
<accession>A0A1B8S8G5</accession>
<dbReference type="EMBL" id="LFOE01000263">
    <property type="protein sequence ID" value="OBY28976.1"/>
    <property type="molecule type" value="Genomic_DNA"/>
</dbReference>
<dbReference type="Gene3D" id="3.40.50.720">
    <property type="entry name" value="NAD(P)-binding Rossmann-like Domain"/>
    <property type="match status" value="1"/>
</dbReference>
<name>A0A1B8S8G5_9MYCO</name>
<dbReference type="PANTHER" id="PTHR43431">
    <property type="entry name" value="OXIDOREDUCTASE, SHORT CHAIN DEHYDROGENASE/REDUCTASE FAMILY (AFU_ORTHOLOGUE AFUA_5G14000)"/>
    <property type="match status" value="1"/>
</dbReference>
<dbReference type="SUPFAM" id="SSF51735">
    <property type="entry name" value="NAD(P)-binding Rossmann-fold domains"/>
    <property type="match status" value="1"/>
</dbReference>
<keyword evidence="2" id="KW-1185">Reference proteome</keyword>
<reference evidence="1 2" key="1">
    <citation type="submission" date="2015-06" db="EMBL/GenBank/DDBJ databases">
        <title>Genome sequence of Mycobacterium kumamotonense strain Roo.</title>
        <authorList>
            <person name="Greninger A.L."/>
            <person name="Cunningham G."/>
            <person name="Miller S."/>
        </authorList>
    </citation>
    <scope>NUCLEOTIDE SEQUENCE [LARGE SCALE GENOMIC DNA]</scope>
    <source>
        <strain evidence="1 2">Roo</strain>
    </source>
</reference>
<dbReference type="Pfam" id="PF00106">
    <property type="entry name" value="adh_short"/>
    <property type="match status" value="1"/>
</dbReference>
<dbReference type="PANTHER" id="PTHR43431:SF7">
    <property type="entry name" value="OXIDOREDUCTASE, SHORT CHAIN DEHYDROGENASE_REDUCTASE FAMILY (AFU_ORTHOLOGUE AFUA_5G14000)"/>
    <property type="match status" value="1"/>
</dbReference>
<evidence type="ECO:0000313" key="1">
    <source>
        <dbReference type="EMBL" id="OBY28976.1"/>
    </source>
</evidence>
<evidence type="ECO:0008006" key="3">
    <source>
        <dbReference type="Google" id="ProtNLM"/>
    </source>
</evidence>
<gene>
    <name evidence="1" type="ORF">ACT18_25595</name>
</gene>
<comment type="caution">
    <text evidence="1">The sequence shown here is derived from an EMBL/GenBank/DDBJ whole genome shotgun (WGS) entry which is preliminary data.</text>
</comment>
<dbReference type="InterPro" id="IPR036291">
    <property type="entry name" value="NAD(P)-bd_dom_sf"/>
</dbReference>
<evidence type="ECO:0000313" key="2">
    <source>
        <dbReference type="Proteomes" id="UP000092668"/>
    </source>
</evidence>
<sequence length="173" mass="18474">GIEAAGFTADVADQESLRAAIAAAKFRFGKVDVLEYSPAPDHDMVLDALSITPENARHHLSRTLLGAVTAAREVLPEMLERGEGAIFFTTGASATVPIPSHASVGLGMSALRNYANVLHAALQGTGVYAGTLMVATRIQKYTPGDPDLLADLYWSMYLQRNQFETVAGDLELI</sequence>
<dbReference type="OrthoDB" id="9799818at2"/>